<evidence type="ECO:0000259" key="12">
    <source>
        <dbReference type="PROSITE" id="PS50893"/>
    </source>
</evidence>
<evidence type="ECO:0000256" key="11">
    <source>
        <dbReference type="SAM" id="Phobius"/>
    </source>
</evidence>
<dbReference type="GO" id="GO:0005886">
    <property type="term" value="C:plasma membrane"/>
    <property type="evidence" value="ECO:0007669"/>
    <property type="project" value="UniProtKB-SubCell"/>
</dbReference>
<dbReference type="RefSeq" id="WP_068013049.1">
    <property type="nucleotide sequence ID" value="NZ_QQAZ01000003.1"/>
</dbReference>
<keyword evidence="3" id="KW-1003">Cell membrane</keyword>
<dbReference type="InterPro" id="IPR027417">
    <property type="entry name" value="P-loop_NTPase"/>
</dbReference>
<dbReference type="SUPFAM" id="SSF52540">
    <property type="entry name" value="P-loop containing nucleoside triphosphate hydrolases"/>
    <property type="match status" value="1"/>
</dbReference>
<feature type="transmembrane region" description="Helical" evidence="11">
    <location>
        <begin position="20"/>
        <end position="42"/>
    </location>
</feature>
<dbReference type="Pfam" id="PF00664">
    <property type="entry name" value="ABC_membrane"/>
    <property type="match status" value="1"/>
</dbReference>
<dbReference type="PROSITE" id="PS50893">
    <property type="entry name" value="ABC_TRANSPORTER_2"/>
    <property type="match status" value="1"/>
</dbReference>
<dbReference type="InterPro" id="IPR003439">
    <property type="entry name" value="ABC_transporter-like_ATP-bd"/>
</dbReference>
<feature type="transmembrane region" description="Helical" evidence="11">
    <location>
        <begin position="154"/>
        <end position="171"/>
    </location>
</feature>
<dbReference type="GO" id="GO:0140359">
    <property type="term" value="F:ABC-type transporter activity"/>
    <property type="evidence" value="ECO:0007669"/>
    <property type="project" value="InterPro"/>
</dbReference>
<dbReference type="GO" id="GO:0034040">
    <property type="term" value="F:ATPase-coupled lipid transmembrane transporter activity"/>
    <property type="evidence" value="ECO:0007669"/>
    <property type="project" value="TreeGrafter"/>
</dbReference>
<evidence type="ECO:0000256" key="5">
    <source>
        <dbReference type="ARBA" id="ARBA00022692"/>
    </source>
</evidence>
<dbReference type="InterPro" id="IPR036640">
    <property type="entry name" value="ABC1_TM_sf"/>
</dbReference>
<evidence type="ECO:0000256" key="1">
    <source>
        <dbReference type="ARBA" id="ARBA00004429"/>
    </source>
</evidence>
<keyword evidence="6" id="KW-0547">Nucleotide-binding</keyword>
<keyword evidence="2" id="KW-0813">Transport</keyword>
<keyword evidence="8 11" id="KW-1133">Transmembrane helix</keyword>
<dbReference type="OrthoDB" id="9806127at2"/>
<keyword evidence="15" id="KW-1185">Reference proteome</keyword>
<dbReference type="Proteomes" id="UP000255355">
    <property type="component" value="Unassembled WGS sequence"/>
</dbReference>
<evidence type="ECO:0000259" key="13">
    <source>
        <dbReference type="PROSITE" id="PS50929"/>
    </source>
</evidence>
<dbReference type="InterPro" id="IPR017871">
    <property type="entry name" value="ABC_transporter-like_CS"/>
</dbReference>
<feature type="transmembrane region" description="Helical" evidence="11">
    <location>
        <begin position="54"/>
        <end position="75"/>
    </location>
</feature>
<protein>
    <submittedName>
        <fullName evidence="14">ATP-binding cassette subfamily B protein</fullName>
    </submittedName>
</protein>
<evidence type="ECO:0000256" key="7">
    <source>
        <dbReference type="ARBA" id="ARBA00022840"/>
    </source>
</evidence>
<dbReference type="SMART" id="SM00382">
    <property type="entry name" value="AAA"/>
    <property type="match status" value="1"/>
</dbReference>
<proteinExistence type="inferred from homology"/>
<dbReference type="PANTHER" id="PTHR24221:SF397">
    <property type="entry name" value="ABC TRANSPORTER, ATP-BINDING TRANSMEMBRANE PROTEIN"/>
    <property type="match status" value="1"/>
</dbReference>
<comment type="subcellular location">
    <subcellularLocation>
        <location evidence="1">Cell inner membrane</location>
        <topology evidence="1">Multi-pass membrane protein</topology>
    </subcellularLocation>
</comment>
<dbReference type="Gene3D" id="1.20.1560.10">
    <property type="entry name" value="ABC transporter type 1, transmembrane domain"/>
    <property type="match status" value="1"/>
</dbReference>
<dbReference type="FunFam" id="3.40.50.300:FF:000221">
    <property type="entry name" value="Multidrug ABC transporter ATP-binding protein"/>
    <property type="match status" value="1"/>
</dbReference>
<evidence type="ECO:0000313" key="15">
    <source>
        <dbReference type="Proteomes" id="UP000255355"/>
    </source>
</evidence>
<reference evidence="14 15" key="1">
    <citation type="submission" date="2018-07" db="EMBL/GenBank/DDBJ databases">
        <title>Genomic Encyclopedia of Type Strains, Phase IV (KMG-IV): sequencing the most valuable type-strain genomes for metagenomic binning, comparative biology and taxonomic classification.</title>
        <authorList>
            <person name="Goeker M."/>
        </authorList>
    </citation>
    <scope>NUCLEOTIDE SEQUENCE [LARGE SCALE GENOMIC DNA]</scope>
    <source>
        <strain evidence="14 15">DSM 44952</strain>
    </source>
</reference>
<dbReference type="Pfam" id="PF00005">
    <property type="entry name" value="ABC_tran"/>
    <property type="match status" value="1"/>
</dbReference>
<feature type="transmembrane region" description="Helical" evidence="11">
    <location>
        <begin position="237"/>
        <end position="264"/>
    </location>
</feature>
<dbReference type="STRING" id="1210089.GCA_001613165_00356"/>
<dbReference type="GO" id="GO:0005524">
    <property type="term" value="F:ATP binding"/>
    <property type="evidence" value="ECO:0007669"/>
    <property type="project" value="UniProtKB-KW"/>
</dbReference>
<evidence type="ECO:0000256" key="8">
    <source>
        <dbReference type="ARBA" id="ARBA00022989"/>
    </source>
</evidence>
<dbReference type="GO" id="GO:0016887">
    <property type="term" value="F:ATP hydrolysis activity"/>
    <property type="evidence" value="ECO:0007669"/>
    <property type="project" value="InterPro"/>
</dbReference>
<evidence type="ECO:0000256" key="2">
    <source>
        <dbReference type="ARBA" id="ARBA00022448"/>
    </source>
</evidence>
<evidence type="ECO:0000256" key="4">
    <source>
        <dbReference type="ARBA" id="ARBA00022519"/>
    </source>
</evidence>
<evidence type="ECO:0000256" key="3">
    <source>
        <dbReference type="ARBA" id="ARBA00022475"/>
    </source>
</evidence>
<comment type="caution">
    <text evidence="14">The sequence shown here is derived from an EMBL/GenBank/DDBJ whole genome shotgun (WGS) entry which is preliminary data.</text>
</comment>
<accession>A0A370HA26</accession>
<keyword evidence="7 14" id="KW-0067">ATP-binding</keyword>
<keyword evidence="4" id="KW-0997">Cell inner membrane</keyword>
<evidence type="ECO:0000256" key="10">
    <source>
        <dbReference type="ARBA" id="ARBA00023455"/>
    </source>
</evidence>
<dbReference type="SUPFAM" id="SSF90123">
    <property type="entry name" value="ABC transporter transmembrane region"/>
    <property type="match status" value="1"/>
</dbReference>
<keyword evidence="9 11" id="KW-0472">Membrane</keyword>
<comment type="similarity">
    <text evidence="10">Belongs to the ABC transporter superfamily. Siderophore-Fe(3+) uptake transporter (SIUT) (TC 3.A.1.21) family.</text>
</comment>
<feature type="domain" description="ABC transmembrane type-1" evidence="13">
    <location>
        <begin position="23"/>
        <end position="299"/>
    </location>
</feature>
<sequence length="574" mass="61378">MIRKLFRIVHPDDRARFVRWVGLILAFSVLQGICVLLIVPILRRLLDGDRDGAMPWLAALAATTAATCVVFYAQAIDGHRIADRLLLGIHHRVGDHLAKLPLGWFGTDRTGRLTHTMSQGTTSILGVPAHLMQPVVGAAVTPAVVVAGMLLFDWRLAVASALSGSVLLVAYRRAQNAIMRSFGAVDRAAAAAAGRVVEFAQCQPVLRAFGRAGAGNSLLGNAITRERHALGQLSRRAVSALLVFSVAVQAVFVALLAVGVALTLGASLDAAELIALLVLVTRFVGPLVEIMDHGAALRAAADNIDRIDEVLAVRPLPEGAVSQAITPGEVSFENVAFGYDDRPVLRGISFDARPGTLTAIVGPSGSGKTTLLRLVARFWEADAGTVRVGGADVRELTTEALMNQLAMVFQDVYLFDDTIEANIRIGRPDATAEEIGEAARLARVDEIVDRLPDGWNTRVGEGGVGLSGGERQRVSIARALVKRAPIVLLDEATAALDPDNEAAVADALRALARQRTLIVVAHRLHTIAAADQILLLDDGRIAQRGTHDELIGQSGKYADFWRERERALGWRLTA</sequence>
<name>A0A370HA26_9NOCA</name>
<dbReference type="EMBL" id="QQAZ01000003">
    <property type="protein sequence ID" value="RDI53090.1"/>
    <property type="molecule type" value="Genomic_DNA"/>
</dbReference>
<dbReference type="AlphaFoldDB" id="A0A370HA26"/>
<dbReference type="PROSITE" id="PS00211">
    <property type="entry name" value="ABC_TRANSPORTER_1"/>
    <property type="match status" value="1"/>
</dbReference>
<dbReference type="InterPro" id="IPR039421">
    <property type="entry name" value="Type_1_exporter"/>
</dbReference>
<evidence type="ECO:0000256" key="6">
    <source>
        <dbReference type="ARBA" id="ARBA00022741"/>
    </source>
</evidence>
<gene>
    <name evidence="14" type="ORF">DFR68_103478</name>
</gene>
<dbReference type="InterPro" id="IPR011527">
    <property type="entry name" value="ABC1_TM_dom"/>
</dbReference>
<dbReference type="PANTHER" id="PTHR24221">
    <property type="entry name" value="ATP-BINDING CASSETTE SUB-FAMILY B"/>
    <property type="match status" value="1"/>
</dbReference>
<organism evidence="14 15">
    <name type="scientific">Nocardia mexicana</name>
    <dbReference type="NCBI Taxonomy" id="279262"/>
    <lineage>
        <taxon>Bacteria</taxon>
        <taxon>Bacillati</taxon>
        <taxon>Actinomycetota</taxon>
        <taxon>Actinomycetes</taxon>
        <taxon>Mycobacteriales</taxon>
        <taxon>Nocardiaceae</taxon>
        <taxon>Nocardia</taxon>
    </lineage>
</organism>
<keyword evidence="5 11" id="KW-0812">Transmembrane</keyword>
<dbReference type="Gene3D" id="3.40.50.300">
    <property type="entry name" value="P-loop containing nucleotide triphosphate hydrolases"/>
    <property type="match status" value="1"/>
</dbReference>
<evidence type="ECO:0000256" key="9">
    <source>
        <dbReference type="ARBA" id="ARBA00023136"/>
    </source>
</evidence>
<evidence type="ECO:0000313" key="14">
    <source>
        <dbReference type="EMBL" id="RDI53090.1"/>
    </source>
</evidence>
<dbReference type="PROSITE" id="PS50929">
    <property type="entry name" value="ABC_TM1F"/>
    <property type="match status" value="1"/>
</dbReference>
<feature type="transmembrane region" description="Helical" evidence="11">
    <location>
        <begin position="124"/>
        <end position="148"/>
    </location>
</feature>
<dbReference type="InterPro" id="IPR003593">
    <property type="entry name" value="AAA+_ATPase"/>
</dbReference>
<feature type="domain" description="ABC transporter" evidence="12">
    <location>
        <begin position="330"/>
        <end position="563"/>
    </location>
</feature>